<organism evidence="1 2">
    <name type="scientific">Pseudomonas rhizosphaerae</name>
    <dbReference type="NCBI Taxonomy" id="216142"/>
    <lineage>
        <taxon>Bacteria</taxon>
        <taxon>Pseudomonadati</taxon>
        <taxon>Pseudomonadota</taxon>
        <taxon>Gammaproteobacteria</taxon>
        <taxon>Pseudomonadales</taxon>
        <taxon>Pseudomonadaceae</taxon>
        <taxon>Pseudomonas</taxon>
    </lineage>
</organism>
<dbReference type="Proteomes" id="UP000029499">
    <property type="component" value="Chromosome"/>
</dbReference>
<gene>
    <name evidence="1" type="ORF">LT40_10205</name>
</gene>
<dbReference type="AlphaFoldDB" id="A0A089YTL6"/>
<dbReference type="STRING" id="216142.LT40_10205"/>
<accession>A0A089YTL6</accession>
<keyword evidence="2" id="KW-1185">Reference proteome</keyword>
<dbReference type="KEGG" id="prh:LT40_10205"/>
<evidence type="ECO:0000313" key="1">
    <source>
        <dbReference type="EMBL" id="AIS17742.1"/>
    </source>
</evidence>
<dbReference type="HOGENOM" id="CLU_2790843_0_0_6"/>
<sequence>MFEHDLLALHLMRLQQHQQAYAGALDDVRRCLHRSDAGAEVLQRLAEIESCSAQLATLVERLKQTTDR</sequence>
<dbReference type="EMBL" id="CP009533">
    <property type="protein sequence ID" value="AIS17742.1"/>
    <property type="molecule type" value="Genomic_DNA"/>
</dbReference>
<proteinExistence type="predicted"/>
<protein>
    <submittedName>
        <fullName evidence="1">Uncharacterized protein</fullName>
    </submittedName>
</protein>
<dbReference type="OrthoDB" id="9931843at2"/>
<name>A0A089YTL6_9PSED</name>
<reference evidence="1 2" key="1">
    <citation type="journal article" date="2015" name="J. Biotechnol.">
        <title>Complete genome sequence of Pseudomonas rhizosphaerae IH5T (=DSM 16299T), a phosphate-solubilizing rhizobacterium for bacterial biofertilizer.</title>
        <authorList>
            <person name="Kwak Y."/>
            <person name="Jung B.K."/>
            <person name="Shin J.H."/>
        </authorList>
    </citation>
    <scope>NUCLEOTIDE SEQUENCE [LARGE SCALE GENOMIC DNA]</scope>
    <source>
        <strain evidence="1">DSM 16299</strain>
    </source>
</reference>
<dbReference type="RefSeq" id="WP_043189521.1">
    <property type="nucleotide sequence ID" value="NZ_CP009533.1"/>
</dbReference>
<evidence type="ECO:0000313" key="2">
    <source>
        <dbReference type="Proteomes" id="UP000029499"/>
    </source>
</evidence>